<reference evidence="6" key="3">
    <citation type="submission" date="2024-02" db="EMBL/GenBank/DDBJ databases">
        <authorList>
            <person name="Bromfield E.S.P."/>
            <person name="Cloutier S."/>
            <person name="Nguyen H.D.T."/>
        </authorList>
    </citation>
    <scope>NUCLEOTIDE SEQUENCE</scope>
    <source>
        <strain evidence="6">101S1MB</strain>
        <strain evidence="7">65S1MB</strain>
    </source>
</reference>
<feature type="transmembrane region" description="Helical" evidence="4">
    <location>
        <begin position="383"/>
        <end position="406"/>
    </location>
</feature>
<evidence type="ECO:0000259" key="5">
    <source>
        <dbReference type="PROSITE" id="PS50850"/>
    </source>
</evidence>
<evidence type="ECO:0000256" key="3">
    <source>
        <dbReference type="ARBA" id="ARBA00023136"/>
    </source>
</evidence>
<dbReference type="EMBL" id="CP050066">
    <property type="protein sequence ID" value="QIP05671.1"/>
    <property type="molecule type" value="Genomic_DNA"/>
</dbReference>
<evidence type="ECO:0000313" key="7">
    <source>
        <dbReference type="EMBL" id="WWE88568.1"/>
    </source>
</evidence>
<evidence type="ECO:0000313" key="8">
    <source>
        <dbReference type="Proteomes" id="UP000319298"/>
    </source>
</evidence>
<feature type="transmembrane region" description="Helical" evidence="4">
    <location>
        <begin position="354"/>
        <end position="377"/>
    </location>
</feature>
<accession>A0A6G8ZZP5</accession>
<organism evidence="6 9">
    <name type="scientific">Bradyrhizobium symbiodeficiens</name>
    <dbReference type="NCBI Taxonomy" id="1404367"/>
    <lineage>
        <taxon>Bacteria</taxon>
        <taxon>Pseudomonadati</taxon>
        <taxon>Pseudomonadota</taxon>
        <taxon>Alphaproteobacteria</taxon>
        <taxon>Hyphomicrobiales</taxon>
        <taxon>Nitrobacteraceae</taxon>
        <taxon>Bradyrhizobium</taxon>
    </lineage>
</organism>
<dbReference type="PANTHER" id="PTHR11360:SF290">
    <property type="entry name" value="MONOCARBOXYLATE MFS PERMEASE"/>
    <property type="match status" value="1"/>
</dbReference>
<feature type="transmembrane region" description="Helical" evidence="4">
    <location>
        <begin position="270"/>
        <end position="288"/>
    </location>
</feature>
<dbReference type="Pfam" id="PF07690">
    <property type="entry name" value="MFS_1"/>
    <property type="match status" value="1"/>
</dbReference>
<dbReference type="PANTHER" id="PTHR11360">
    <property type="entry name" value="MONOCARBOXYLATE TRANSPORTER"/>
    <property type="match status" value="1"/>
</dbReference>
<dbReference type="InterPro" id="IPR050327">
    <property type="entry name" value="Proton-linked_MCT"/>
</dbReference>
<keyword evidence="3 4" id="KW-0472">Membrane</keyword>
<dbReference type="SUPFAM" id="SSF103473">
    <property type="entry name" value="MFS general substrate transporter"/>
    <property type="match status" value="1"/>
</dbReference>
<dbReference type="Proteomes" id="UP000500895">
    <property type="component" value="Chromosome"/>
</dbReference>
<reference evidence="8 9" key="2">
    <citation type="journal article" date="2020" name="Int. J. Syst. Evol. Microbiol.">
        <title>Description and complete genome sequences of Bradyrhizobium symbiodeficiens sp. nov., a non-symbiotic bacterium associated with legumes native to Canada.</title>
        <authorList>
            <person name="Bromfield E.S.P."/>
            <person name="Cloutier S."/>
            <person name="Nguyen H.D.T."/>
        </authorList>
    </citation>
    <scope>NUCLEOTIDE SEQUENCE [LARGE SCALE GENOMIC DNA]</scope>
    <source>
        <strain evidence="6 9">101S1MB</strain>
        <strain evidence="7 8">65S1MB</strain>
    </source>
</reference>
<dbReference type="Proteomes" id="UP000319298">
    <property type="component" value="Chromosome"/>
</dbReference>
<proteinExistence type="predicted"/>
<feature type="transmembrane region" description="Helical" evidence="4">
    <location>
        <begin position="295"/>
        <end position="314"/>
    </location>
</feature>
<feature type="transmembrane region" description="Helical" evidence="4">
    <location>
        <begin position="320"/>
        <end position="342"/>
    </location>
</feature>
<reference evidence="8" key="1">
    <citation type="submission" date="2019-06" db="EMBL/GenBank/DDBJ databases">
        <title>Whole-Genome Sequence of Bradyrhizobium sp. 3 Strain 65S1MB.</title>
        <authorList>
            <person name="Bromfield E.S.P."/>
            <person name="Cloutier S."/>
            <person name="Nguyen H.D.T."/>
        </authorList>
    </citation>
    <scope>NUCLEOTIDE SEQUENCE [LARGE SCALE GENOMIC DNA]</scope>
    <source>
        <strain evidence="8">65S1MB</strain>
    </source>
</reference>
<dbReference type="InterPro" id="IPR020846">
    <property type="entry name" value="MFS_dom"/>
</dbReference>
<feature type="transmembrane region" description="Helical" evidence="4">
    <location>
        <begin position="150"/>
        <end position="169"/>
    </location>
</feature>
<dbReference type="PROSITE" id="PS50850">
    <property type="entry name" value="MFS"/>
    <property type="match status" value="1"/>
</dbReference>
<dbReference type="AlphaFoldDB" id="A0A6G8ZZP5"/>
<dbReference type="Gene3D" id="1.20.1250.20">
    <property type="entry name" value="MFS general substrate transporter like domains"/>
    <property type="match status" value="1"/>
</dbReference>
<feature type="domain" description="Major facilitator superfamily (MFS) profile" evidence="5">
    <location>
        <begin position="28"/>
        <end position="409"/>
    </location>
</feature>
<dbReference type="EMBL" id="CP041090">
    <property type="protein sequence ID" value="WWE88568.1"/>
    <property type="molecule type" value="Genomic_DNA"/>
</dbReference>
<keyword evidence="2 4" id="KW-1133">Transmembrane helix</keyword>
<dbReference type="InterPro" id="IPR011701">
    <property type="entry name" value="MFS"/>
</dbReference>
<sequence>MVRPVHAPNHSEQTPETFSPDSRQAWIRLVLALLIGSIGGVGMWAIVVMIPAVQTEFSATRGAVSLAFTLMMFGFGLGGVIAGKITDRFGIVPAMAISIAFLGVANVLAGLSTQLWQFVAAYFLIGLGTSATFAPLMAEASHWFERYRGLAVTIVASGNYFAGTMWPPIVNWGMQEVGWRHTHIGIGLVCVVLMTILVLVLRAQIGHDKVHDHANAPPPRVDLKLSTNTLTVLLSIAAISCCVAMAMPQVHIVAYCGDLGYGVARGAEMLSLMMACGIVSRIGSGFLADKIGGIRTLLIGALAQGFALVFYLFFDSLASLYLISAMFGLFQGGIVPSYAIIVREAMPAREAATRVGIVIFASVFGMSFGGWVSGVIFDATGSYAAAFANGVAWNAVNISIVLTLLIRSRMSATKAGPGFAT</sequence>
<keyword evidence="1 4" id="KW-0812">Transmembrane</keyword>
<evidence type="ECO:0000313" key="9">
    <source>
        <dbReference type="Proteomes" id="UP000500895"/>
    </source>
</evidence>
<protein>
    <submittedName>
        <fullName evidence="6">MFS transporter</fullName>
    </submittedName>
</protein>
<dbReference type="CDD" id="cd17355">
    <property type="entry name" value="MFS_YcxA_like"/>
    <property type="match status" value="1"/>
</dbReference>
<evidence type="ECO:0000256" key="2">
    <source>
        <dbReference type="ARBA" id="ARBA00022989"/>
    </source>
</evidence>
<keyword evidence="8" id="KW-1185">Reference proteome</keyword>
<name>A0A6G8ZZP5_9BRAD</name>
<evidence type="ECO:0000256" key="4">
    <source>
        <dbReference type="SAM" id="Phobius"/>
    </source>
</evidence>
<feature type="transmembrane region" description="Helical" evidence="4">
    <location>
        <begin position="115"/>
        <end position="138"/>
    </location>
</feature>
<feature type="transmembrane region" description="Helical" evidence="4">
    <location>
        <begin position="230"/>
        <end position="250"/>
    </location>
</feature>
<dbReference type="RefSeq" id="WP_140483195.1">
    <property type="nucleotide sequence ID" value="NZ_CP041090.2"/>
</dbReference>
<dbReference type="InterPro" id="IPR036259">
    <property type="entry name" value="MFS_trans_sf"/>
</dbReference>
<gene>
    <name evidence="7" type="ORF">FJN17_00035</name>
    <name evidence="6" type="ORF">HAV00_05150</name>
</gene>
<dbReference type="GO" id="GO:0022857">
    <property type="term" value="F:transmembrane transporter activity"/>
    <property type="evidence" value="ECO:0007669"/>
    <property type="project" value="InterPro"/>
</dbReference>
<feature type="transmembrane region" description="Helical" evidence="4">
    <location>
        <begin position="29"/>
        <end position="50"/>
    </location>
</feature>
<evidence type="ECO:0000256" key="1">
    <source>
        <dbReference type="ARBA" id="ARBA00022692"/>
    </source>
</evidence>
<evidence type="ECO:0000313" key="6">
    <source>
        <dbReference type="EMBL" id="QIP05671.1"/>
    </source>
</evidence>
<feature type="transmembrane region" description="Helical" evidence="4">
    <location>
        <begin position="181"/>
        <end position="201"/>
    </location>
</feature>
<feature type="transmembrane region" description="Helical" evidence="4">
    <location>
        <begin position="89"/>
        <end position="109"/>
    </location>
</feature>
<feature type="transmembrane region" description="Helical" evidence="4">
    <location>
        <begin position="62"/>
        <end position="82"/>
    </location>
</feature>